<keyword evidence="5 8" id="KW-0067">ATP-binding</keyword>
<evidence type="ECO:0000256" key="7">
    <source>
        <dbReference type="ARBA" id="ARBA00023125"/>
    </source>
</evidence>
<evidence type="ECO:0000256" key="11">
    <source>
        <dbReference type="RuleBase" id="RU004227"/>
    </source>
</evidence>
<comment type="domain">
    <text evidence="8">Domain I is involved in oligomerization and binding regulators, domain II is flexibile and of varying length in different bacteria, domain III forms the AAA+ region, while domain IV binds dsDNA.</text>
</comment>
<dbReference type="CDD" id="cd00009">
    <property type="entry name" value="AAA"/>
    <property type="match status" value="1"/>
</dbReference>
<dbReference type="InterPro" id="IPR001957">
    <property type="entry name" value="Chromosome_initiator_DnaA"/>
</dbReference>
<reference evidence="14 15" key="1">
    <citation type="submission" date="2020-03" db="EMBL/GenBank/DDBJ databases">
        <title>Spirochaetal bacteria isolated from arthropods constitute a novel genus Entomospira genus novum within the order Spirochaetales.</title>
        <authorList>
            <person name="Grana-Miraglia L."/>
            <person name="Sikutova S."/>
            <person name="Fingerle V."/>
            <person name="Sing A."/>
            <person name="Castillo-Ramirez S."/>
            <person name="Margos G."/>
            <person name="Rudolf I."/>
        </authorList>
    </citation>
    <scope>NUCLEOTIDE SEQUENCE [LARGE SCALE GENOMIC DNA]</scope>
    <source>
        <strain evidence="14 15">BR193</strain>
    </source>
</reference>
<dbReference type="InterPro" id="IPR027417">
    <property type="entry name" value="P-loop_NTPase"/>
</dbReference>
<dbReference type="Pfam" id="PF00308">
    <property type="entry name" value="Bac_DnaA"/>
    <property type="match status" value="1"/>
</dbReference>
<evidence type="ECO:0000256" key="10">
    <source>
        <dbReference type="RuleBase" id="RU000577"/>
    </source>
</evidence>
<comment type="function">
    <text evidence="8 10">Plays an essential role in the initiation and regulation of chromosomal replication. ATP-DnaA binds to the origin of replication (oriC) to initiate formation of the DNA replication initiation complex once per cell cycle. Binds the DnaA box (a 9 base pair repeat at the origin) and separates the double-stranded (ds)DNA. Forms a right-handed helical filament on oriC DNA; dsDNA binds to the exterior of the filament while single-stranded (ss)DNA is stabiized in the filament's interior. The ATP-DnaA-oriC complex binds and stabilizes one strand of the AT-rich DNA unwinding element (DUE), permitting loading of DNA polymerase. After initiation quickly degrades to an ADP-DnaA complex that is not apt for DNA replication. Binds acidic phospholipids.</text>
</comment>
<evidence type="ECO:0000256" key="2">
    <source>
        <dbReference type="ARBA" id="ARBA00022490"/>
    </source>
</evidence>
<keyword evidence="4 8" id="KW-0547">Nucleotide-binding</keyword>
<organism evidence="14 15">
    <name type="scientific">Entomospira entomophila</name>
    <dbReference type="NCBI Taxonomy" id="2719988"/>
    <lineage>
        <taxon>Bacteria</taxon>
        <taxon>Pseudomonadati</taxon>
        <taxon>Spirochaetota</taxon>
        <taxon>Spirochaetia</taxon>
        <taxon>Spirochaetales</taxon>
        <taxon>Spirochaetaceae</taxon>
        <taxon>Entomospira</taxon>
    </lineage>
</organism>
<comment type="caution">
    <text evidence="8">Lacks conserved residue(s) required for the propagation of feature annotation.</text>
</comment>
<comment type="subunit">
    <text evidence="8">Oligomerizes as a right-handed, spiral filament on DNA at oriC.</text>
</comment>
<keyword evidence="2 8" id="KW-0963">Cytoplasm</keyword>
<dbReference type="InterPro" id="IPR013159">
    <property type="entry name" value="DnaA_C"/>
</dbReference>
<dbReference type="Gene3D" id="1.10.1750.10">
    <property type="match status" value="1"/>
</dbReference>
<name>A0A968G9C5_9SPIO</name>
<feature type="binding site" evidence="8">
    <location>
        <position position="158"/>
    </location>
    <ligand>
        <name>ATP</name>
        <dbReference type="ChEBI" id="CHEBI:30616"/>
    </ligand>
</feature>
<dbReference type="InterPro" id="IPR010921">
    <property type="entry name" value="Trp_repressor/repl_initiator"/>
</dbReference>
<dbReference type="AlphaFoldDB" id="A0A968G9C5"/>
<dbReference type="SUPFAM" id="SSF48295">
    <property type="entry name" value="TrpR-like"/>
    <property type="match status" value="1"/>
</dbReference>
<feature type="binding site" evidence="8">
    <location>
        <position position="159"/>
    </location>
    <ligand>
        <name>ATP</name>
        <dbReference type="ChEBI" id="CHEBI:30616"/>
    </ligand>
</feature>
<dbReference type="GO" id="GO:0003688">
    <property type="term" value="F:DNA replication origin binding"/>
    <property type="evidence" value="ECO:0007669"/>
    <property type="project" value="UniProtKB-UniRule"/>
</dbReference>
<dbReference type="PANTHER" id="PTHR30050">
    <property type="entry name" value="CHROMOSOMAL REPLICATION INITIATOR PROTEIN DNAA"/>
    <property type="match status" value="1"/>
</dbReference>
<evidence type="ECO:0000256" key="5">
    <source>
        <dbReference type="ARBA" id="ARBA00022840"/>
    </source>
</evidence>
<dbReference type="Proteomes" id="UP000711995">
    <property type="component" value="Unassembled WGS sequence"/>
</dbReference>
<dbReference type="EMBL" id="JAATLJ010000001">
    <property type="protein sequence ID" value="NIZ40386.1"/>
    <property type="molecule type" value="Genomic_DNA"/>
</dbReference>
<dbReference type="GO" id="GO:0006270">
    <property type="term" value="P:DNA replication initiation"/>
    <property type="evidence" value="ECO:0007669"/>
    <property type="project" value="UniProtKB-UniRule"/>
</dbReference>
<gene>
    <name evidence="8 14" type="primary">dnaA</name>
    <name evidence="14" type="ORF">HCT14_02510</name>
</gene>
<comment type="caution">
    <text evidence="14">The sequence shown here is derived from an EMBL/GenBank/DDBJ whole genome shotgun (WGS) entry which is preliminary data.</text>
</comment>
<protein>
    <recommendedName>
        <fullName evidence="8 9">Chromosomal replication initiator protein DnaA</fullName>
    </recommendedName>
</protein>
<dbReference type="Gene3D" id="1.10.8.60">
    <property type="match status" value="1"/>
</dbReference>
<dbReference type="InterPro" id="IPR003593">
    <property type="entry name" value="AAA+_ATPase"/>
</dbReference>
<evidence type="ECO:0000256" key="3">
    <source>
        <dbReference type="ARBA" id="ARBA00022705"/>
    </source>
</evidence>
<feature type="region of interest" description="Domain III, AAA+ region" evidence="8">
    <location>
        <begin position="112"/>
        <end position="328"/>
    </location>
</feature>
<dbReference type="NCBIfam" id="TIGR00362">
    <property type="entry name" value="DnaA"/>
    <property type="match status" value="1"/>
</dbReference>
<feature type="domain" description="AAA+ ATPase" evidence="12">
    <location>
        <begin position="145"/>
        <end position="271"/>
    </location>
</feature>
<evidence type="ECO:0000259" key="12">
    <source>
        <dbReference type="SMART" id="SM00382"/>
    </source>
</evidence>
<feature type="region of interest" description="Domain I, interacts with DnaA modulators" evidence="8">
    <location>
        <begin position="1"/>
        <end position="92"/>
    </location>
</feature>
<comment type="subcellular location">
    <subcellularLocation>
        <location evidence="8">Cytoplasm</location>
    </subcellularLocation>
</comment>
<dbReference type="SMART" id="SM00382">
    <property type="entry name" value="AAA"/>
    <property type="match status" value="1"/>
</dbReference>
<evidence type="ECO:0000256" key="9">
    <source>
        <dbReference type="NCBIfam" id="TIGR00362"/>
    </source>
</evidence>
<feature type="binding site" evidence="8">
    <location>
        <position position="156"/>
    </location>
    <ligand>
        <name>ATP</name>
        <dbReference type="ChEBI" id="CHEBI:30616"/>
    </ligand>
</feature>
<dbReference type="RefSeq" id="WP_167699986.1">
    <property type="nucleotide sequence ID" value="NZ_CP118174.1"/>
</dbReference>
<evidence type="ECO:0000256" key="4">
    <source>
        <dbReference type="ARBA" id="ARBA00022741"/>
    </source>
</evidence>
<accession>A0A968G9C5</accession>
<evidence type="ECO:0000259" key="13">
    <source>
        <dbReference type="SMART" id="SM00760"/>
    </source>
</evidence>
<dbReference type="PROSITE" id="PS01008">
    <property type="entry name" value="DNAA"/>
    <property type="match status" value="1"/>
</dbReference>
<evidence type="ECO:0000256" key="1">
    <source>
        <dbReference type="ARBA" id="ARBA00006583"/>
    </source>
</evidence>
<dbReference type="InterPro" id="IPR020591">
    <property type="entry name" value="Chromosome_initiator_DnaA-like"/>
</dbReference>
<keyword evidence="6 8" id="KW-0446">Lipid-binding</keyword>
<evidence type="ECO:0000313" key="15">
    <source>
        <dbReference type="Proteomes" id="UP000711995"/>
    </source>
</evidence>
<evidence type="ECO:0000256" key="6">
    <source>
        <dbReference type="ARBA" id="ARBA00023121"/>
    </source>
</evidence>
<dbReference type="GO" id="GO:0005524">
    <property type="term" value="F:ATP binding"/>
    <property type="evidence" value="ECO:0007669"/>
    <property type="project" value="UniProtKB-UniRule"/>
</dbReference>
<dbReference type="CDD" id="cd06571">
    <property type="entry name" value="Bac_DnaA_C"/>
    <property type="match status" value="1"/>
</dbReference>
<dbReference type="SUPFAM" id="SSF52540">
    <property type="entry name" value="P-loop containing nucleoside triphosphate hydrolases"/>
    <property type="match status" value="1"/>
</dbReference>
<dbReference type="HAMAP" id="MF_00377">
    <property type="entry name" value="DnaA_bact"/>
    <property type="match status" value="1"/>
</dbReference>
<evidence type="ECO:0000313" key="14">
    <source>
        <dbReference type="EMBL" id="NIZ40386.1"/>
    </source>
</evidence>
<sequence length="455" mass="51979">MFIDNTEIKETLQYLVEQNEISDTERLGCEERMQLVTYQDGVLEISTPSRYYRDRYEERYKEKMEEYLSHIEGKPISIQFSVRPSTLSEIETTPPPPTSLQVDLPKQQRPAGLSLLYTFETFVPGENSLYPYNAAIAIAKNPGSAYNPCLIYGGVGLGKTHLMQAIGNYIYDHNPNMNIIFISAEKMFHDLASHTRGNSPHAFREKYRNADVLLMDDIHLLQRKVETQNELFYVFNELYAHQKQIVFTCDRPISELQNFSARMTSRFERGLTVDLQPPAFETKIAIIKKKLEIEGKEFPAEVIELIANTIQTNVRDLEAAITNIHAYADLTGEKITLESTMTRLKATFAGSLAPQGTISTSKVQKIIADYFDVTVNDLKSKRKTKNIVYPRQLAMYILRQITDLSTTEIGLEFGGRDHTTVMHACQKIEDLKIIDPNIESTIRNLIRSVKENIES</sequence>
<dbReference type="Gene3D" id="3.30.300.180">
    <property type="match status" value="1"/>
</dbReference>
<dbReference type="InterPro" id="IPR018312">
    <property type="entry name" value="Chromosome_initiator_DnaA_CS"/>
</dbReference>
<keyword evidence="7 8" id="KW-0238">DNA-binding</keyword>
<dbReference type="GO" id="GO:0008289">
    <property type="term" value="F:lipid binding"/>
    <property type="evidence" value="ECO:0007669"/>
    <property type="project" value="UniProtKB-KW"/>
</dbReference>
<keyword evidence="15" id="KW-1185">Reference proteome</keyword>
<keyword evidence="3 8" id="KW-0235">DNA replication</keyword>
<dbReference type="PANTHER" id="PTHR30050:SF2">
    <property type="entry name" value="CHROMOSOMAL REPLICATION INITIATOR PROTEIN DNAA"/>
    <property type="match status" value="1"/>
</dbReference>
<feature type="region of interest" description="Domain IV, binds dsDNA" evidence="8">
    <location>
        <begin position="329"/>
        <end position="455"/>
    </location>
</feature>
<dbReference type="InterPro" id="IPR038454">
    <property type="entry name" value="DnaA_N_sf"/>
</dbReference>
<dbReference type="GO" id="GO:0006275">
    <property type="term" value="P:regulation of DNA replication"/>
    <property type="evidence" value="ECO:0007669"/>
    <property type="project" value="UniProtKB-UniRule"/>
</dbReference>
<dbReference type="Pfam" id="PF08299">
    <property type="entry name" value="Bac_DnaA_C"/>
    <property type="match status" value="1"/>
</dbReference>
<dbReference type="GO" id="GO:0005886">
    <property type="term" value="C:plasma membrane"/>
    <property type="evidence" value="ECO:0007669"/>
    <property type="project" value="TreeGrafter"/>
</dbReference>
<dbReference type="PRINTS" id="PR00051">
    <property type="entry name" value="DNAA"/>
</dbReference>
<comment type="similarity">
    <text evidence="1 8 11">Belongs to the DnaA family.</text>
</comment>
<evidence type="ECO:0000256" key="8">
    <source>
        <dbReference type="HAMAP-Rule" id="MF_00377"/>
    </source>
</evidence>
<feature type="binding site" evidence="8">
    <location>
        <position position="160"/>
    </location>
    <ligand>
        <name>ATP</name>
        <dbReference type="ChEBI" id="CHEBI:30616"/>
    </ligand>
</feature>
<feature type="domain" description="Chromosomal replication initiator DnaA C-terminal" evidence="13">
    <location>
        <begin position="359"/>
        <end position="428"/>
    </location>
</feature>
<dbReference type="GO" id="GO:0005737">
    <property type="term" value="C:cytoplasm"/>
    <property type="evidence" value="ECO:0007669"/>
    <property type="project" value="UniProtKB-SubCell"/>
</dbReference>
<dbReference type="Gene3D" id="3.40.50.300">
    <property type="entry name" value="P-loop containing nucleotide triphosphate hydrolases"/>
    <property type="match status" value="1"/>
</dbReference>
<dbReference type="SMART" id="SM00760">
    <property type="entry name" value="Bac_DnaA_C"/>
    <property type="match status" value="1"/>
</dbReference>
<dbReference type="InterPro" id="IPR013317">
    <property type="entry name" value="DnaA_dom"/>
</dbReference>
<proteinExistence type="inferred from homology"/>